<reference evidence="12" key="1">
    <citation type="submission" date="2023-03" db="EMBL/GenBank/DDBJ databases">
        <title>Emydomyces testavorans Genome Sequence.</title>
        <authorList>
            <person name="Hoyer L."/>
        </authorList>
    </citation>
    <scope>NUCLEOTIDE SEQUENCE</scope>
    <source>
        <strain evidence="12">16-2883</strain>
    </source>
</reference>
<evidence type="ECO:0000256" key="7">
    <source>
        <dbReference type="ARBA" id="ARBA00023180"/>
    </source>
</evidence>
<keyword evidence="6 10" id="KW-0472">Membrane</keyword>
<evidence type="ECO:0000256" key="1">
    <source>
        <dbReference type="ARBA" id="ARBA00004606"/>
    </source>
</evidence>
<keyword evidence="5 10" id="KW-1133">Transmembrane helix</keyword>
<dbReference type="GO" id="GO:0006078">
    <property type="term" value="P:(1-&gt;6)-beta-D-glucan biosynthetic process"/>
    <property type="evidence" value="ECO:0007669"/>
    <property type="project" value="TreeGrafter"/>
</dbReference>
<dbReference type="Pfam" id="PF03935">
    <property type="entry name" value="SKN1_KRE6_Sbg1"/>
    <property type="match status" value="1"/>
</dbReference>
<keyword evidence="13" id="KW-1185">Reference proteome</keyword>
<dbReference type="GO" id="GO:0015926">
    <property type="term" value="F:glucosidase activity"/>
    <property type="evidence" value="ECO:0007669"/>
    <property type="project" value="TreeGrafter"/>
</dbReference>
<evidence type="ECO:0000256" key="10">
    <source>
        <dbReference type="SAM" id="Phobius"/>
    </source>
</evidence>
<evidence type="ECO:0000313" key="12">
    <source>
        <dbReference type="EMBL" id="WEW57061.1"/>
    </source>
</evidence>
<comment type="similarity">
    <text evidence="2">Belongs to the SKN1/KRE6 family.</text>
</comment>
<dbReference type="GO" id="GO:0031505">
    <property type="term" value="P:fungal-type cell wall organization"/>
    <property type="evidence" value="ECO:0007669"/>
    <property type="project" value="TreeGrafter"/>
</dbReference>
<evidence type="ECO:0000256" key="2">
    <source>
        <dbReference type="ARBA" id="ARBA00010962"/>
    </source>
</evidence>
<evidence type="ECO:0000259" key="11">
    <source>
        <dbReference type="PROSITE" id="PS51762"/>
    </source>
</evidence>
<dbReference type="EMBL" id="CP120628">
    <property type="protein sequence ID" value="WEW57061.1"/>
    <property type="molecule type" value="Genomic_DNA"/>
</dbReference>
<evidence type="ECO:0000256" key="8">
    <source>
        <dbReference type="ARBA" id="ARBA00023316"/>
    </source>
</evidence>
<gene>
    <name evidence="12" type="primary">KRE6</name>
    <name evidence="12" type="ORF">PRK78_002520</name>
</gene>
<dbReference type="Gene3D" id="2.60.120.200">
    <property type="match status" value="1"/>
</dbReference>
<dbReference type="GO" id="GO:0005886">
    <property type="term" value="C:plasma membrane"/>
    <property type="evidence" value="ECO:0007669"/>
    <property type="project" value="TreeGrafter"/>
</dbReference>
<sequence>MNPNVNRARSVPHLRVNSGYQDPFKDQPNGAEDTSPTTSRPLIAPPEPPYSPLGRLNVSSAEHLAIPRTRAYLENNRNNAETANYSSRRTSWSSDAGSRTSRHYLEGPFRDSRVPSRAGSDDEGINTQTVTEKFAILPDKDLIVYPHDVEKDDEMHNPDPEDKKRDCRVCTKRGLVNLGALVFLSAGILALFIGYPVAAYVDKLIRPSGPVGCEGDPLCIDVGPIPLLKNIRTSLIDPDTPNSAKSITSADGKQWNLVFSDEFNRDGRTFFEGDDPYFQAVDIWYGVTQDLEWYDPDAVTTKDGVLEIRFDAFQNHGLNYRSGMLQSWNQLCFTGGRLEASISLPGRGDTSGLWPGFWSMGNLGRPGYAATTDGMWPYTYHDECDAGITANQSSTDGISFLPGMRLPACTCKGQDHPTPGKSRTAPEIDVIEASVHPLDETVPSTIGDVSQSAQVAPFDVWYMPNYGSSCVFNPSVKDFLTRALEFTELYNPKVSRMNDYRGGPFQQAISGVTNLNNNWYDGKAYQVYAFEYTPGAKGDITWYVGKDKTWKLDARALGPNGNIGQRVIPVEPMALIMNLGLSQSFAMLNMTGLAPLFPAKMRFDYVRIYQDPDKKSVTCDPNGMETTGYIKQHKDVYTNPNLTAWYGCCSFKTNKEMYADYISRSQTDYGWPKNKFVHGCE</sequence>
<keyword evidence="3 10" id="KW-0812">Transmembrane</keyword>
<evidence type="ECO:0000256" key="4">
    <source>
        <dbReference type="ARBA" id="ARBA00022968"/>
    </source>
</evidence>
<accession>A0AAF0DED4</accession>
<organism evidence="12 13">
    <name type="scientific">Emydomyces testavorans</name>
    <dbReference type="NCBI Taxonomy" id="2070801"/>
    <lineage>
        <taxon>Eukaryota</taxon>
        <taxon>Fungi</taxon>
        <taxon>Dikarya</taxon>
        <taxon>Ascomycota</taxon>
        <taxon>Pezizomycotina</taxon>
        <taxon>Eurotiomycetes</taxon>
        <taxon>Eurotiomycetidae</taxon>
        <taxon>Onygenales</taxon>
        <taxon>Nannizziopsiaceae</taxon>
        <taxon>Emydomyces</taxon>
    </lineage>
</organism>
<protein>
    <submittedName>
        <fullName evidence="12">Beta-glucan synthesis-associated protein</fullName>
    </submittedName>
</protein>
<feature type="domain" description="GH16" evidence="11">
    <location>
        <begin position="235"/>
        <end position="614"/>
    </location>
</feature>
<feature type="region of interest" description="Disordered" evidence="9">
    <location>
        <begin position="1"/>
        <end position="53"/>
    </location>
</feature>
<feature type="compositionally biased region" description="Basic and acidic residues" evidence="9">
    <location>
        <begin position="103"/>
        <end position="114"/>
    </location>
</feature>
<dbReference type="CDD" id="cd02180">
    <property type="entry name" value="GH16_fungal_KRE6_glucanase"/>
    <property type="match status" value="1"/>
</dbReference>
<feature type="region of interest" description="Disordered" evidence="9">
    <location>
        <begin position="77"/>
        <end position="124"/>
    </location>
</feature>
<dbReference type="InterPro" id="IPR013320">
    <property type="entry name" value="ConA-like_dom_sf"/>
</dbReference>
<dbReference type="InterPro" id="IPR005629">
    <property type="entry name" value="Skn1/Kre6/Sbg1"/>
</dbReference>
<dbReference type="AlphaFoldDB" id="A0AAF0DED4"/>
<evidence type="ECO:0000313" key="13">
    <source>
        <dbReference type="Proteomes" id="UP001219355"/>
    </source>
</evidence>
<comment type="subcellular location">
    <subcellularLocation>
        <location evidence="1">Membrane</location>
        <topology evidence="1">Single-pass type II membrane protein</topology>
    </subcellularLocation>
</comment>
<keyword evidence="8" id="KW-0961">Cell wall biogenesis/degradation</keyword>
<evidence type="ECO:0000256" key="6">
    <source>
        <dbReference type="ARBA" id="ARBA00023136"/>
    </source>
</evidence>
<dbReference type="PANTHER" id="PTHR31361">
    <property type="entry name" value="BETA-GLUCAN SYNTHESIS-ASSOCIATED PROTEIN KRE6-RELATED"/>
    <property type="match status" value="1"/>
</dbReference>
<feature type="compositionally biased region" description="Polar residues" evidence="9">
    <location>
        <begin position="77"/>
        <end position="99"/>
    </location>
</feature>
<evidence type="ECO:0000256" key="9">
    <source>
        <dbReference type="SAM" id="MobiDB-lite"/>
    </source>
</evidence>
<proteinExistence type="inferred from homology"/>
<evidence type="ECO:0000256" key="5">
    <source>
        <dbReference type="ARBA" id="ARBA00022989"/>
    </source>
</evidence>
<dbReference type="GO" id="GO:0005789">
    <property type="term" value="C:endoplasmic reticulum membrane"/>
    <property type="evidence" value="ECO:0007669"/>
    <property type="project" value="TreeGrafter"/>
</dbReference>
<dbReference type="SUPFAM" id="SSF49899">
    <property type="entry name" value="Concanavalin A-like lectins/glucanases"/>
    <property type="match status" value="1"/>
</dbReference>
<name>A0AAF0DED4_9EURO</name>
<keyword evidence="4" id="KW-0735">Signal-anchor</keyword>
<dbReference type="InterPro" id="IPR000757">
    <property type="entry name" value="Beta-glucanase-like"/>
</dbReference>
<keyword evidence="7" id="KW-0325">Glycoprotein</keyword>
<dbReference type="Proteomes" id="UP001219355">
    <property type="component" value="Chromosome 2"/>
</dbReference>
<feature type="transmembrane region" description="Helical" evidence="10">
    <location>
        <begin position="174"/>
        <end position="198"/>
    </location>
</feature>
<evidence type="ECO:0000256" key="3">
    <source>
        <dbReference type="ARBA" id="ARBA00022692"/>
    </source>
</evidence>
<dbReference type="PANTHER" id="PTHR31361:SF1">
    <property type="entry name" value="BETA-GLUCAN SYNTHESIS-ASSOCIATED PROTEIN KRE6-RELATED"/>
    <property type="match status" value="1"/>
</dbReference>
<dbReference type="PROSITE" id="PS51762">
    <property type="entry name" value="GH16_2"/>
    <property type="match status" value="1"/>
</dbReference>